<evidence type="ECO:0000313" key="4">
    <source>
        <dbReference type="Proteomes" id="UP001286174"/>
    </source>
</evidence>
<dbReference type="CDD" id="cd04301">
    <property type="entry name" value="NAT_SF"/>
    <property type="match status" value="1"/>
</dbReference>
<keyword evidence="3" id="KW-0012">Acyltransferase</keyword>
<keyword evidence="3" id="KW-0808">Transferase</keyword>
<feature type="domain" description="N-acetyltransferase" evidence="2">
    <location>
        <begin position="1"/>
        <end position="142"/>
    </location>
</feature>
<comment type="caution">
    <text evidence="3">The sequence shown here is derived from an EMBL/GenBank/DDBJ whole genome shotgun (WGS) entry which is preliminary data.</text>
</comment>
<evidence type="ECO:0000259" key="1">
    <source>
        <dbReference type="PROSITE" id="PS51065"/>
    </source>
</evidence>
<keyword evidence="4" id="KW-1185">Reference proteome</keyword>
<protein>
    <submittedName>
        <fullName evidence="3">GNAT family N-acetyltransferase</fullName>
        <ecNumber evidence="3">2.3.1.-</ecNumber>
    </submittedName>
</protein>
<dbReference type="InterPro" id="IPR041380">
    <property type="entry name" value="Acetyltransf_17"/>
</dbReference>
<dbReference type="RefSeq" id="WP_370595357.1">
    <property type="nucleotide sequence ID" value="NZ_JALBUR010000002.1"/>
</dbReference>
<accession>A0AB35U0W2</accession>
<dbReference type="PANTHER" id="PTHR37817:SF1">
    <property type="entry name" value="N-ACETYLTRANSFERASE EIS"/>
    <property type="match status" value="1"/>
</dbReference>
<dbReference type="EC" id="2.3.1.-" evidence="3"/>
<dbReference type="PANTHER" id="PTHR37817">
    <property type="entry name" value="N-ACETYLTRANSFERASE EIS"/>
    <property type="match status" value="1"/>
</dbReference>
<dbReference type="Gene3D" id="3.40.630.30">
    <property type="match status" value="2"/>
</dbReference>
<proteinExistence type="predicted"/>
<feature type="domain" description="NHR" evidence="1">
    <location>
        <begin position="257"/>
        <end position="304"/>
    </location>
</feature>
<dbReference type="Proteomes" id="UP001286174">
    <property type="component" value="Unassembled WGS sequence"/>
</dbReference>
<dbReference type="PROSITE" id="PS51065">
    <property type="entry name" value="NHR"/>
    <property type="match status" value="1"/>
</dbReference>
<sequence length="304" mass="35036">MIVLAEEKDRQQVREMWKICFPQEDPGYIDYYFKSVWDPASCYVVKEDGRIVSSLCRHTHPVMFHGRVLSASMISGVCTLPSYQGKGYMHQLMNVTVDACAHSELMTFIRAKDPALYEPFGFRAGMYRTGWMVQRQDVKRVPSFGCAYDVQALDMLKVYSAYIRRFSGFYCRDLKDFVRYRNEIAAQGGKIIGYYNGQDRIDGYAALTMQGSDLYIDELVYLDSVALAKLLNACLQERPRVHFNVSKAENFTPLFPNAKHHDYIGTMVRINDYELFNKLYQSQASNVKEALAVSRRPLNQNEAF</sequence>
<dbReference type="EMBL" id="JALBUR010000002">
    <property type="protein sequence ID" value="MDX8418713.1"/>
    <property type="molecule type" value="Genomic_DNA"/>
</dbReference>
<dbReference type="Pfam" id="PF13527">
    <property type="entry name" value="Acetyltransf_9"/>
    <property type="match status" value="1"/>
</dbReference>
<dbReference type="Pfam" id="PF17668">
    <property type="entry name" value="Acetyltransf_17"/>
    <property type="match status" value="1"/>
</dbReference>
<dbReference type="GO" id="GO:0030649">
    <property type="term" value="P:aminoglycoside antibiotic catabolic process"/>
    <property type="evidence" value="ECO:0007669"/>
    <property type="project" value="TreeGrafter"/>
</dbReference>
<name>A0AB35U0W2_9FIRM</name>
<dbReference type="InterPro" id="IPR000182">
    <property type="entry name" value="GNAT_dom"/>
</dbReference>
<dbReference type="InterPro" id="IPR051554">
    <property type="entry name" value="Acetyltransferase_Eis"/>
</dbReference>
<dbReference type="SUPFAM" id="SSF55729">
    <property type="entry name" value="Acyl-CoA N-acyltransferases (Nat)"/>
    <property type="match status" value="1"/>
</dbReference>
<evidence type="ECO:0000259" key="2">
    <source>
        <dbReference type="PROSITE" id="PS51186"/>
    </source>
</evidence>
<dbReference type="AlphaFoldDB" id="A0AB35U0W2"/>
<dbReference type="InterPro" id="IPR006573">
    <property type="entry name" value="NHR_dom"/>
</dbReference>
<dbReference type="InterPro" id="IPR016181">
    <property type="entry name" value="Acyl_CoA_acyltransferase"/>
</dbReference>
<reference evidence="3 4" key="1">
    <citation type="submission" date="2022-03" db="EMBL/GenBank/DDBJ databases">
        <title>Novel taxa within the pig intestine.</title>
        <authorList>
            <person name="Wylensek D."/>
            <person name="Bishof K."/>
            <person name="Afrizal A."/>
            <person name="Clavel T."/>
        </authorList>
    </citation>
    <scope>NUCLEOTIDE SEQUENCE [LARGE SCALE GENOMIC DNA]</scope>
    <source>
        <strain evidence="3 4">CLA-KB-P133</strain>
    </source>
</reference>
<organism evidence="3 4">
    <name type="scientific">Grylomicrobium aquisgranensis</name>
    <dbReference type="NCBI Taxonomy" id="2926318"/>
    <lineage>
        <taxon>Bacteria</taxon>
        <taxon>Bacillati</taxon>
        <taxon>Bacillota</taxon>
        <taxon>Erysipelotrichia</taxon>
        <taxon>Erysipelotrichales</taxon>
        <taxon>Erysipelotrichaceae</taxon>
        <taxon>Grylomicrobium</taxon>
    </lineage>
</organism>
<gene>
    <name evidence="3" type="ORF">MOZ60_01240</name>
</gene>
<dbReference type="GO" id="GO:0034069">
    <property type="term" value="F:aminoglycoside N-acetyltransferase activity"/>
    <property type="evidence" value="ECO:0007669"/>
    <property type="project" value="TreeGrafter"/>
</dbReference>
<dbReference type="PROSITE" id="PS51186">
    <property type="entry name" value="GNAT"/>
    <property type="match status" value="1"/>
</dbReference>
<evidence type="ECO:0000313" key="3">
    <source>
        <dbReference type="EMBL" id="MDX8418713.1"/>
    </source>
</evidence>